<evidence type="ECO:0000313" key="4">
    <source>
        <dbReference type="Proteomes" id="UP000001555"/>
    </source>
</evidence>
<dbReference type="OrthoDB" id="6489092at2759"/>
<dbReference type="VEuPathDB" id="VectorBase:ISCW008883"/>
<organism>
    <name type="scientific">Ixodes scapularis</name>
    <name type="common">Black-legged tick</name>
    <name type="synonym">Deer tick</name>
    <dbReference type="NCBI Taxonomy" id="6945"/>
    <lineage>
        <taxon>Eukaryota</taxon>
        <taxon>Metazoa</taxon>
        <taxon>Ecdysozoa</taxon>
        <taxon>Arthropoda</taxon>
        <taxon>Chelicerata</taxon>
        <taxon>Arachnida</taxon>
        <taxon>Acari</taxon>
        <taxon>Parasitiformes</taxon>
        <taxon>Ixodida</taxon>
        <taxon>Ixodoidea</taxon>
        <taxon>Ixodidae</taxon>
        <taxon>Ixodinae</taxon>
        <taxon>Ixodes</taxon>
    </lineage>
</organism>
<proteinExistence type="predicted"/>
<dbReference type="EMBL" id="DS850268">
    <property type="protein sequence ID" value="EEC13423.1"/>
    <property type="molecule type" value="Genomic_DNA"/>
</dbReference>
<dbReference type="AlphaFoldDB" id="B7Q3K1"/>
<evidence type="ECO:0000313" key="2">
    <source>
        <dbReference type="EMBL" id="EEC13423.1"/>
    </source>
</evidence>
<dbReference type="EnsemblMetazoa" id="ISCW008883-RA">
    <property type="protein sequence ID" value="ISCW008883-PA"/>
    <property type="gene ID" value="ISCW008883"/>
</dbReference>
<dbReference type="Gene3D" id="2.60.40.770">
    <property type="match status" value="1"/>
</dbReference>
<dbReference type="GO" id="GO:0032934">
    <property type="term" value="F:sterol binding"/>
    <property type="evidence" value="ECO:0000318"/>
    <property type="project" value="GO_Central"/>
</dbReference>
<keyword evidence="4" id="KW-1185">Reference proteome</keyword>
<dbReference type="EMBL" id="ABJB010448754">
    <property type="status" value="NOT_ANNOTATED_CDS"/>
    <property type="molecule type" value="Genomic_DNA"/>
</dbReference>
<dbReference type="Proteomes" id="UP000001555">
    <property type="component" value="Unassembled WGS sequence"/>
</dbReference>
<dbReference type="SUPFAM" id="SSF81296">
    <property type="entry name" value="E set domains"/>
    <property type="match status" value="1"/>
</dbReference>
<dbReference type="InParanoid" id="B7Q3K1"/>
<evidence type="ECO:0000259" key="1">
    <source>
        <dbReference type="Pfam" id="PF02221"/>
    </source>
</evidence>
<accession>B7Q3K1</accession>
<evidence type="ECO:0000313" key="3">
    <source>
        <dbReference type="EnsemblMetazoa" id="ISCW008883-PA"/>
    </source>
</evidence>
<sequence>MSIILFSTDQNSAKLSTKISAVIDNKNELVLPSVKRNTCRNQGIKCPLEQGTDYVFEYNLEIKPSFPTLDTTAKLNITGAEGPVFCVTFPIHLVE</sequence>
<feature type="domain" description="MD-2-related lipid-recognition" evidence="1">
    <location>
        <begin position="7"/>
        <end position="92"/>
    </location>
</feature>
<dbReference type="VEuPathDB" id="VectorBase:ISCP_028275"/>
<dbReference type="GO" id="GO:0015918">
    <property type="term" value="P:sterol transport"/>
    <property type="evidence" value="ECO:0000318"/>
    <property type="project" value="GO_Central"/>
</dbReference>
<dbReference type="Pfam" id="PF02221">
    <property type="entry name" value="E1_DerP2_DerF2"/>
    <property type="match status" value="1"/>
</dbReference>
<reference evidence="3" key="2">
    <citation type="submission" date="2020-05" db="UniProtKB">
        <authorList>
            <consortium name="EnsemblMetazoa"/>
        </authorList>
    </citation>
    <scope>IDENTIFICATION</scope>
    <source>
        <strain evidence="3">wikel</strain>
    </source>
</reference>
<dbReference type="InterPro" id="IPR014756">
    <property type="entry name" value="Ig_E-set"/>
</dbReference>
<dbReference type="InterPro" id="IPR003172">
    <property type="entry name" value="ML_dom"/>
</dbReference>
<name>B7Q3K1_IXOSC</name>
<protein>
    <submittedName>
        <fullName evidence="2 3">Niemann-Pick type C2 domain-containing protein, putative</fullName>
    </submittedName>
</protein>
<reference evidence="2 4" key="1">
    <citation type="submission" date="2008-03" db="EMBL/GenBank/DDBJ databases">
        <title>Annotation of Ixodes scapularis.</title>
        <authorList>
            <consortium name="Ixodes scapularis Genome Project Consortium"/>
            <person name="Caler E."/>
            <person name="Hannick L.I."/>
            <person name="Bidwell S."/>
            <person name="Joardar V."/>
            <person name="Thiagarajan M."/>
            <person name="Amedeo P."/>
            <person name="Galinsky K.J."/>
            <person name="Schobel S."/>
            <person name="Inman J."/>
            <person name="Hostetler J."/>
            <person name="Miller J."/>
            <person name="Hammond M."/>
            <person name="Megy K."/>
            <person name="Lawson D."/>
            <person name="Kodira C."/>
            <person name="Sutton G."/>
            <person name="Meyer J."/>
            <person name="Hill C.A."/>
            <person name="Birren B."/>
            <person name="Nene V."/>
            <person name="Collins F."/>
            <person name="Alarcon-Chaidez F."/>
            <person name="Wikel S."/>
            <person name="Strausberg R."/>
        </authorList>
    </citation>
    <scope>NUCLEOTIDE SEQUENCE [LARGE SCALE GENOMIC DNA]</scope>
    <source>
        <strain evidence="4">Wikel</strain>
        <strain evidence="2">Wikel colony</strain>
    </source>
</reference>
<dbReference type="VEuPathDB" id="VectorBase:ISCI008883"/>
<dbReference type="HOGENOM" id="CLU_2375108_0_0_1"/>
<dbReference type="EMBL" id="ABJB010578347">
    <property type="status" value="NOT_ANNOTATED_CDS"/>
    <property type="molecule type" value="Genomic_DNA"/>
</dbReference>
<gene>
    <name evidence="2" type="ORF">IscW_ISCW008883</name>
</gene>
<dbReference type="PaxDb" id="6945-B7Q3K1"/>